<evidence type="ECO:0000313" key="4">
    <source>
        <dbReference type="EMBL" id="GBF79112.1"/>
    </source>
</evidence>
<comment type="caution">
    <text evidence="4">The sequence shown here is derived from an EMBL/GenBank/DDBJ whole genome shotgun (WGS) entry which is preliminary data.</text>
</comment>
<dbReference type="CDD" id="cd06260">
    <property type="entry name" value="DUF820-like"/>
    <property type="match status" value="1"/>
</dbReference>
<protein>
    <recommendedName>
        <fullName evidence="3">Putative restriction endonuclease domain-containing protein</fullName>
    </recommendedName>
</protein>
<dbReference type="OrthoDB" id="557157at2"/>
<dbReference type="EMBL" id="BDQK01000001">
    <property type="protein sequence ID" value="GBF79112.1"/>
    <property type="molecule type" value="Genomic_DNA"/>
</dbReference>
<dbReference type="Proteomes" id="UP000287247">
    <property type="component" value="Unassembled WGS sequence"/>
</dbReference>
<feature type="coiled-coil region" evidence="1">
    <location>
        <begin position="216"/>
        <end position="259"/>
    </location>
</feature>
<dbReference type="SUPFAM" id="SSF52980">
    <property type="entry name" value="Restriction endonuclease-like"/>
    <property type="match status" value="1"/>
</dbReference>
<keyword evidence="1" id="KW-0175">Coiled coil</keyword>
<accession>A0A401ICY8</accession>
<dbReference type="InterPro" id="IPR008538">
    <property type="entry name" value="Uma2"/>
</dbReference>
<sequence>MSVQTSPETVSQKPLIQEEWEPPMPPTDLIFDDGEPLESNRHRIGMNVLIRSLQQGYAQRDDFFTSGNMFIYFSSQQARNRDFRGPDFFAVLGVESTKERQGWVVWEEEGRYPDVIVELMSPSTANEDKGRKKDIYEKTFRTPDYFVYDPFKQESLQGWHLGTNQQYHSLAPDARGWLWCATLGYWLGTWEGTIDRETAVWLRFYDAQGHLVLLPEEAAQQQAEIAQQQAEIAQQQAEMAQQQAEMAQQQAETAQLELATTQYALATERQRAEALATRLRELGLDPDV</sequence>
<dbReference type="Gene3D" id="3.90.1570.10">
    <property type="entry name" value="tt1808, chain A"/>
    <property type="match status" value="1"/>
</dbReference>
<name>A0A401ICY8_APHSA</name>
<evidence type="ECO:0000256" key="1">
    <source>
        <dbReference type="SAM" id="Coils"/>
    </source>
</evidence>
<feature type="domain" description="Putative restriction endonuclease" evidence="3">
    <location>
        <begin position="41"/>
        <end position="178"/>
    </location>
</feature>
<proteinExistence type="predicted"/>
<dbReference type="PANTHER" id="PTHR33352:SF3">
    <property type="entry name" value="SLR1612 PROTEIN"/>
    <property type="match status" value="1"/>
</dbReference>
<dbReference type="AlphaFoldDB" id="A0A401ICY8"/>
<dbReference type="Pfam" id="PF05685">
    <property type="entry name" value="Uma2"/>
    <property type="match status" value="1"/>
</dbReference>
<evidence type="ECO:0000259" key="3">
    <source>
        <dbReference type="Pfam" id="PF05685"/>
    </source>
</evidence>
<evidence type="ECO:0000256" key="2">
    <source>
        <dbReference type="SAM" id="MobiDB-lite"/>
    </source>
</evidence>
<evidence type="ECO:0000313" key="5">
    <source>
        <dbReference type="Proteomes" id="UP000287247"/>
    </source>
</evidence>
<gene>
    <name evidence="4" type="ORF">AsFPU1_0504</name>
</gene>
<feature type="compositionally biased region" description="Polar residues" evidence="2">
    <location>
        <begin position="1"/>
        <end position="14"/>
    </location>
</feature>
<organism evidence="4 5">
    <name type="scientific">Aphanothece sacrum FPU1</name>
    <dbReference type="NCBI Taxonomy" id="1920663"/>
    <lineage>
        <taxon>Bacteria</taxon>
        <taxon>Bacillati</taxon>
        <taxon>Cyanobacteriota</taxon>
        <taxon>Cyanophyceae</taxon>
        <taxon>Oscillatoriophycideae</taxon>
        <taxon>Chroococcales</taxon>
        <taxon>Aphanothecaceae</taxon>
        <taxon>Aphanothece</taxon>
    </lineage>
</organism>
<dbReference type="InterPro" id="IPR011335">
    <property type="entry name" value="Restrct_endonuc-II-like"/>
</dbReference>
<dbReference type="InterPro" id="IPR012296">
    <property type="entry name" value="Nuclease_put_TT1808"/>
</dbReference>
<keyword evidence="5" id="KW-1185">Reference proteome</keyword>
<feature type="region of interest" description="Disordered" evidence="2">
    <location>
        <begin position="1"/>
        <end position="24"/>
    </location>
</feature>
<dbReference type="PANTHER" id="PTHR33352">
    <property type="entry name" value="SLR1095 PROTEIN"/>
    <property type="match status" value="1"/>
</dbReference>
<dbReference type="RefSeq" id="WP_124974665.1">
    <property type="nucleotide sequence ID" value="NZ_BDQK01000001.1"/>
</dbReference>
<reference evidence="5" key="1">
    <citation type="submission" date="2017-05" db="EMBL/GenBank/DDBJ databases">
        <title>Physiological properties and genetic analysis related to exopolysaccharide production of fresh-water unicellular cyanobacterium Aphanothece sacrum, Suizenji Nori, that has been cultured as a food source in Japan.</title>
        <authorList>
            <person name="Kanesaki Y."/>
            <person name="Yoshikawa S."/>
            <person name="Ohki K."/>
        </authorList>
    </citation>
    <scope>NUCLEOTIDE SEQUENCE [LARGE SCALE GENOMIC DNA]</scope>
    <source>
        <strain evidence="5">FPU1</strain>
    </source>
</reference>